<evidence type="ECO:0000313" key="1">
    <source>
        <dbReference type="EMBL" id="MDT0675457.1"/>
    </source>
</evidence>
<reference evidence="1 2" key="1">
    <citation type="submission" date="2023-09" db="EMBL/GenBank/DDBJ databases">
        <authorList>
            <person name="Rey-Velasco X."/>
        </authorList>
    </citation>
    <scope>NUCLEOTIDE SEQUENCE [LARGE SCALE GENOMIC DNA]</scope>
    <source>
        <strain evidence="1 2">F117</strain>
    </source>
</reference>
<proteinExistence type="predicted"/>
<sequence>MPTPVMCTIAAYPWWSCAGEPIAVSSDGIWPITSIYCAGKDSTFKFLEEVLTEVMELFQENIFT</sequence>
<accession>A0ABU3D1P6</accession>
<keyword evidence="2" id="KW-1185">Reference proteome</keyword>
<comment type="caution">
    <text evidence="1">The sequence shown here is derived from an EMBL/GenBank/DDBJ whole genome shotgun (WGS) entry which is preliminary data.</text>
</comment>
<gene>
    <name evidence="1" type="ORF">RM539_02535</name>
</gene>
<protein>
    <submittedName>
        <fullName evidence="1">Uncharacterized protein</fullName>
    </submittedName>
</protein>
<dbReference type="InterPro" id="IPR017853">
    <property type="entry name" value="GH"/>
</dbReference>
<evidence type="ECO:0000313" key="2">
    <source>
        <dbReference type="Proteomes" id="UP001262582"/>
    </source>
</evidence>
<organism evidence="1 2">
    <name type="scientific">Autumnicola musiva</name>
    <dbReference type="NCBI Taxonomy" id="3075589"/>
    <lineage>
        <taxon>Bacteria</taxon>
        <taxon>Pseudomonadati</taxon>
        <taxon>Bacteroidota</taxon>
        <taxon>Flavobacteriia</taxon>
        <taxon>Flavobacteriales</taxon>
        <taxon>Flavobacteriaceae</taxon>
        <taxon>Autumnicola</taxon>
    </lineage>
</organism>
<dbReference type="Proteomes" id="UP001262582">
    <property type="component" value="Unassembled WGS sequence"/>
</dbReference>
<name>A0ABU3D1P6_9FLAO</name>
<dbReference type="Gene3D" id="3.20.20.80">
    <property type="entry name" value="Glycosidases"/>
    <property type="match status" value="1"/>
</dbReference>
<dbReference type="EMBL" id="JAVRHK010000002">
    <property type="protein sequence ID" value="MDT0675457.1"/>
    <property type="molecule type" value="Genomic_DNA"/>
</dbReference>
<dbReference type="SUPFAM" id="SSF51445">
    <property type="entry name" value="(Trans)glycosidases"/>
    <property type="match status" value="1"/>
</dbReference>